<reference evidence="1" key="1">
    <citation type="submission" date="2020-05" db="EMBL/GenBank/DDBJ databases">
        <authorList>
            <person name="Chiriac C."/>
            <person name="Salcher M."/>
            <person name="Ghai R."/>
            <person name="Kavagutti S V."/>
        </authorList>
    </citation>
    <scope>NUCLEOTIDE SEQUENCE</scope>
</reference>
<sequence length="70" mass="7119">MYVIAGRGGAADKDPAALREDLGALVALLADGSLTPEVTTLPLADIADAHRRLESGTVPGKLVLRVDAPG</sequence>
<dbReference type="AlphaFoldDB" id="A0A6J7KY24"/>
<dbReference type="EMBL" id="CAFBMK010000479">
    <property type="protein sequence ID" value="CAB4960560.1"/>
    <property type="molecule type" value="Genomic_DNA"/>
</dbReference>
<organism evidence="1">
    <name type="scientific">freshwater metagenome</name>
    <dbReference type="NCBI Taxonomy" id="449393"/>
    <lineage>
        <taxon>unclassified sequences</taxon>
        <taxon>metagenomes</taxon>
        <taxon>ecological metagenomes</taxon>
    </lineage>
</organism>
<gene>
    <name evidence="1" type="ORF">UFOPK3564_04034</name>
</gene>
<accession>A0A6J7KY24</accession>
<evidence type="ECO:0000313" key="1">
    <source>
        <dbReference type="EMBL" id="CAB4960560.1"/>
    </source>
</evidence>
<name>A0A6J7KY24_9ZZZZ</name>
<dbReference type="Pfam" id="PF13602">
    <property type="entry name" value="ADH_zinc_N_2"/>
    <property type="match status" value="1"/>
</dbReference>
<proteinExistence type="predicted"/>
<dbReference type="Gene3D" id="3.90.180.10">
    <property type="entry name" value="Medium-chain alcohol dehydrogenases, catalytic domain"/>
    <property type="match status" value="1"/>
</dbReference>
<protein>
    <submittedName>
        <fullName evidence="1">Unannotated protein</fullName>
    </submittedName>
</protein>